<feature type="domain" description="Interferon-related developmental regulator N-terminal" evidence="3">
    <location>
        <begin position="73"/>
        <end position="354"/>
    </location>
</feature>
<dbReference type="InterPro" id="IPR016024">
    <property type="entry name" value="ARM-type_fold"/>
</dbReference>
<dbReference type="PANTHER" id="PTHR12354">
    <property type="entry name" value="INTERFERON-RELATED DEVELOPMENTAL REGULATOR"/>
    <property type="match status" value="1"/>
</dbReference>
<dbReference type="PANTHER" id="PTHR12354:SF1">
    <property type="entry name" value="INTERFERON-RELATED DEVELOPMENTAL REGULATOR 1"/>
    <property type="match status" value="1"/>
</dbReference>
<feature type="region of interest" description="Disordered" evidence="2">
    <location>
        <begin position="357"/>
        <end position="379"/>
    </location>
</feature>
<dbReference type="GeneID" id="89934489"/>
<keyword evidence="5" id="KW-1185">Reference proteome</keyword>
<reference evidence="4" key="2">
    <citation type="submission" date="2023-05" db="EMBL/GenBank/DDBJ databases">
        <authorList>
            <consortium name="Lawrence Berkeley National Laboratory"/>
            <person name="Steindorff A."/>
            <person name="Hensen N."/>
            <person name="Bonometti L."/>
            <person name="Westerberg I."/>
            <person name="Brannstrom I.O."/>
            <person name="Guillou S."/>
            <person name="Cros-Aarteil S."/>
            <person name="Calhoun S."/>
            <person name="Haridas S."/>
            <person name="Kuo A."/>
            <person name="Mondo S."/>
            <person name="Pangilinan J."/>
            <person name="Riley R."/>
            <person name="Labutti K."/>
            <person name="Andreopoulos B."/>
            <person name="Lipzen A."/>
            <person name="Chen C."/>
            <person name="Yanf M."/>
            <person name="Daum C."/>
            <person name="Ng V."/>
            <person name="Clum A."/>
            <person name="Ohm R."/>
            <person name="Martin F."/>
            <person name="Silar P."/>
            <person name="Natvig D."/>
            <person name="Lalanne C."/>
            <person name="Gautier V."/>
            <person name="Ament-Velasquez S.L."/>
            <person name="Kruys A."/>
            <person name="Hutchinson M.I."/>
            <person name="Powell A.J."/>
            <person name="Barry K."/>
            <person name="Miller A.N."/>
            <person name="Grigoriev I.V."/>
            <person name="Debuchy R."/>
            <person name="Gladieux P."/>
            <person name="Thoren M.H."/>
            <person name="Johannesson H."/>
        </authorList>
    </citation>
    <scope>NUCLEOTIDE SEQUENCE</scope>
    <source>
        <strain evidence="4">CBS 508.74</strain>
    </source>
</reference>
<accession>A0AAN6YTT6</accession>
<evidence type="ECO:0000259" key="3">
    <source>
        <dbReference type="Pfam" id="PF05004"/>
    </source>
</evidence>
<dbReference type="EMBL" id="MU853339">
    <property type="protein sequence ID" value="KAK4113587.1"/>
    <property type="molecule type" value="Genomic_DNA"/>
</dbReference>
<feature type="compositionally biased region" description="Polar residues" evidence="2">
    <location>
        <begin position="26"/>
        <end position="51"/>
    </location>
</feature>
<evidence type="ECO:0000313" key="4">
    <source>
        <dbReference type="EMBL" id="KAK4113587.1"/>
    </source>
</evidence>
<feature type="region of interest" description="Disordered" evidence="2">
    <location>
        <begin position="1"/>
        <end position="68"/>
    </location>
</feature>
<dbReference type="InterPro" id="IPR039777">
    <property type="entry name" value="IFRD"/>
</dbReference>
<dbReference type="Proteomes" id="UP001302812">
    <property type="component" value="Unassembled WGS sequence"/>
</dbReference>
<protein>
    <recommendedName>
        <fullName evidence="3">Interferon-related developmental regulator N-terminal domain-containing protein</fullName>
    </recommendedName>
</protein>
<organism evidence="4 5">
    <name type="scientific">Canariomyces notabilis</name>
    <dbReference type="NCBI Taxonomy" id="2074819"/>
    <lineage>
        <taxon>Eukaryota</taxon>
        <taxon>Fungi</taxon>
        <taxon>Dikarya</taxon>
        <taxon>Ascomycota</taxon>
        <taxon>Pezizomycotina</taxon>
        <taxon>Sordariomycetes</taxon>
        <taxon>Sordariomycetidae</taxon>
        <taxon>Sordariales</taxon>
        <taxon>Chaetomiaceae</taxon>
        <taxon>Canariomyces</taxon>
    </lineage>
</organism>
<dbReference type="SUPFAM" id="SSF48371">
    <property type="entry name" value="ARM repeat"/>
    <property type="match status" value="1"/>
</dbReference>
<evidence type="ECO:0000313" key="5">
    <source>
        <dbReference type="Proteomes" id="UP001302812"/>
    </source>
</evidence>
<name>A0AAN6YTT6_9PEZI</name>
<feature type="compositionally biased region" description="Acidic residues" evidence="2">
    <location>
        <begin position="58"/>
        <end position="68"/>
    </location>
</feature>
<comment type="caution">
    <text evidence="4">The sequence shown here is derived from an EMBL/GenBank/DDBJ whole genome shotgun (WGS) entry which is preliminary data.</text>
</comment>
<dbReference type="InterPro" id="IPR007701">
    <property type="entry name" value="Interferon-rel_develop_reg_N"/>
</dbReference>
<comment type="similarity">
    <text evidence="1">Belongs to the IFRD family.</text>
</comment>
<dbReference type="Pfam" id="PF05004">
    <property type="entry name" value="IFRD"/>
    <property type="match status" value="1"/>
</dbReference>
<sequence length="451" mass="49487">MSELRRRALGAGKTVSRKARSKPESGVSSANHSPNGSPGNSRAGSRANSRPGSRYASEDEFESDSEFDDVMTMSTNSVASGEDELGTSNTWAERLQDRVAEIQDRKRSSVQGREATLRAYTHLLRHHFAERQIARSVAEIMPIFLRSIRSGNSDEERLLALKALTLTILTSPTDTIFEEALPTLKAVCQDAEEEDIKVEAIYALCVAVTSGGGSSTAAEELLDFFLEIVESDGQSIDARDSGPVVSAALQAWAYVASHMEDLTVQSEPAIEAFMDQLDSTDPDVQTSAGSNIALLFEAARDYEEETGESFHMQYNQHRIMTRMAEIVRDSSKTVSKKGRRHLRSNFSSIVTSLERGKGPGYSTAGRLGSNPHVGGSKVENEGDLQEFGYREKIRIHNQQVLIDTWSLHVRAELLKILLGGGFPIHFLENPIVHGILDGAEVEYLSSPGKRK</sequence>
<evidence type="ECO:0000256" key="2">
    <source>
        <dbReference type="SAM" id="MobiDB-lite"/>
    </source>
</evidence>
<dbReference type="Gene3D" id="1.25.10.10">
    <property type="entry name" value="Leucine-rich Repeat Variant"/>
    <property type="match status" value="1"/>
</dbReference>
<proteinExistence type="inferred from homology"/>
<dbReference type="RefSeq" id="XP_064671157.1">
    <property type="nucleotide sequence ID" value="XM_064810364.1"/>
</dbReference>
<reference evidence="4" key="1">
    <citation type="journal article" date="2023" name="Mol. Phylogenet. Evol.">
        <title>Genome-scale phylogeny and comparative genomics of the fungal order Sordariales.</title>
        <authorList>
            <person name="Hensen N."/>
            <person name="Bonometti L."/>
            <person name="Westerberg I."/>
            <person name="Brannstrom I.O."/>
            <person name="Guillou S."/>
            <person name="Cros-Aarteil S."/>
            <person name="Calhoun S."/>
            <person name="Haridas S."/>
            <person name="Kuo A."/>
            <person name="Mondo S."/>
            <person name="Pangilinan J."/>
            <person name="Riley R."/>
            <person name="LaButti K."/>
            <person name="Andreopoulos B."/>
            <person name="Lipzen A."/>
            <person name="Chen C."/>
            <person name="Yan M."/>
            <person name="Daum C."/>
            <person name="Ng V."/>
            <person name="Clum A."/>
            <person name="Steindorff A."/>
            <person name="Ohm R.A."/>
            <person name="Martin F."/>
            <person name="Silar P."/>
            <person name="Natvig D.O."/>
            <person name="Lalanne C."/>
            <person name="Gautier V."/>
            <person name="Ament-Velasquez S.L."/>
            <person name="Kruys A."/>
            <person name="Hutchinson M.I."/>
            <person name="Powell A.J."/>
            <person name="Barry K."/>
            <person name="Miller A.N."/>
            <person name="Grigoriev I.V."/>
            <person name="Debuchy R."/>
            <person name="Gladieux P."/>
            <person name="Hiltunen Thoren M."/>
            <person name="Johannesson H."/>
        </authorList>
    </citation>
    <scope>NUCLEOTIDE SEQUENCE</scope>
    <source>
        <strain evidence="4">CBS 508.74</strain>
    </source>
</reference>
<dbReference type="AlphaFoldDB" id="A0AAN6YTT6"/>
<dbReference type="InterPro" id="IPR011989">
    <property type="entry name" value="ARM-like"/>
</dbReference>
<evidence type="ECO:0000256" key="1">
    <source>
        <dbReference type="ARBA" id="ARBA00008828"/>
    </source>
</evidence>
<gene>
    <name evidence="4" type="ORF">N656DRAFT_630661</name>
</gene>